<accession>C0EMD3</accession>
<proteinExistence type="predicted"/>
<protein>
    <submittedName>
        <fullName evidence="1">Uncharacterized protein</fullName>
    </submittedName>
</protein>
<dbReference type="EMBL" id="ACEN01000029">
    <property type="protein sequence ID" value="EEG33780.1"/>
    <property type="molecule type" value="Genomic_DNA"/>
</dbReference>
<name>C0EMD3_NEIFL</name>
<dbReference type="Proteomes" id="UP000004457">
    <property type="component" value="Unassembled WGS sequence"/>
</dbReference>
<organism evidence="1 2">
    <name type="scientific">Neisseria flavescens NRL30031/H210</name>
    <dbReference type="NCBI Taxonomy" id="546264"/>
    <lineage>
        <taxon>Bacteria</taxon>
        <taxon>Pseudomonadati</taxon>
        <taxon>Pseudomonadota</taxon>
        <taxon>Betaproteobacteria</taxon>
        <taxon>Neisseriales</taxon>
        <taxon>Neisseriaceae</taxon>
        <taxon>Neisseria</taxon>
    </lineage>
</organism>
<gene>
    <name evidence="1" type="ORF">NEIFLAOT_01104</name>
</gene>
<dbReference type="AlphaFoldDB" id="C0EMD3"/>
<reference evidence="1 2" key="1">
    <citation type="submission" date="2009-01" db="EMBL/GenBank/DDBJ databases">
        <authorList>
            <person name="Fulton L."/>
            <person name="Clifton S."/>
            <person name="Chinwalla A.T."/>
            <person name="Mitreva M."/>
            <person name="Sodergren E."/>
            <person name="Weinstock G."/>
            <person name="Clifton S."/>
            <person name="Dooling D.J."/>
            <person name="Fulton B."/>
            <person name="Minx P."/>
            <person name="Pepin K.H."/>
            <person name="Johnson M."/>
            <person name="Bhonagiri V."/>
            <person name="Nash W.E."/>
            <person name="Mardis E.R."/>
            <person name="Wilson R.K."/>
        </authorList>
    </citation>
    <scope>NUCLEOTIDE SEQUENCE [LARGE SCALE GENOMIC DNA]</scope>
    <source>
        <strain evidence="1 2">NRL30031/H210</strain>
    </source>
</reference>
<sequence>MLIRQALLRAGMEENPKQKYRLKIRREKGKPRRQALMAECKMMRPNMWKLQQNQHHLLQLQKGLQVLEEQENIEQQLEE</sequence>
<comment type="caution">
    <text evidence="1">The sequence shown here is derived from an EMBL/GenBank/DDBJ whole genome shotgun (WGS) entry which is preliminary data.</text>
</comment>
<evidence type="ECO:0000313" key="1">
    <source>
        <dbReference type="EMBL" id="EEG33780.1"/>
    </source>
</evidence>
<keyword evidence="2" id="KW-1185">Reference proteome</keyword>
<evidence type="ECO:0000313" key="2">
    <source>
        <dbReference type="Proteomes" id="UP000004457"/>
    </source>
</evidence>